<gene>
    <name evidence="2" type="ORF">RM539_11970</name>
</gene>
<feature type="domain" description="Spi protease inhibitor" evidence="1">
    <location>
        <begin position="4"/>
        <end position="98"/>
    </location>
</feature>
<dbReference type="SUPFAM" id="SSF54001">
    <property type="entry name" value="Cysteine proteinases"/>
    <property type="match status" value="1"/>
</dbReference>
<dbReference type="InterPro" id="IPR044934">
    <property type="entry name" value="Streptopain_sf"/>
</dbReference>
<evidence type="ECO:0000313" key="2">
    <source>
        <dbReference type="EMBL" id="MDT0677295.1"/>
    </source>
</evidence>
<protein>
    <submittedName>
        <fullName evidence="2">Spi family protease inhibitor</fullName>
    </submittedName>
</protein>
<dbReference type="Pfam" id="PF13734">
    <property type="entry name" value="Inhibitor_I69"/>
    <property type="match status" value="1"/>
</dbReference>
<comment type="caution">
    <text evidence="2">The sequence shown here is derived from an EMBL/GenBank/DDBJ whole genome shotgun (WGS) entry which is preliminary data.</text>
</comment>
<dbReference type="EMBL" id="JAVRHK010000008">
    <property type="protein sequence ID" value="MDT0677295.1"/>
    <property type="molecule type" value="Genomic_DNA"/>
</dbReference>
<keyword evidence="3" id="KW-1185">Reference proteome</keyword>
<keyword evidence="2" id="KW-0646">Protease inhibitor</keyword>
<dbReference type="Proteomes" id="UP001262582">
    <property type="component" value="Unassembled WGS sequence"/>
</dbReference>
<organism evidence="2 3">
    <name type="scientific">Autumnicola musiva</name>
    <dbReference type="NCBI Taxonomy" id="3075589"/>
    <lineage>
        <taxon>Bacteria</taxon>
        <taxon>Pseudomonadati</taxon>
        <taxon>Bacteroidota</taxon>
        <taxon>Flavobacteriia</taxon>
        <taxon>Flavobacteriales</taxon>
        <taxon>Flavobacteriaceae</taxon>
        <taxon>Autumnicola</taxon>
    </lineage>
</organism>
<accession>A0ABU3D6Z0</accession>
<name>A0ABU3D6Z0_9FLAO</name>
<reference evidence="2 3" key="1">
    <citation type="submission" date="2023-09" db="EMBL/GenBank/DDBJ databases">
        <authorList>
            <person name="Rey-Velasco X."/>
        </authorList>
    </citation>
    <scope>NUCLEOTIDE SEQUENCE [LARGE SCALE GENOMIC DNA]</scope>
    <source>
        <strain evidence="2 3">F117</strain>
    </source>
</reference>
<dbReference type="GO" id="GO:0030414">
    <property type="term" value="F:peptidase inhibitor activity"/>
    <property type="evidence" value="ECO:0007669"/>
    <property type="project" value="UniProtKB-KW"/>
</dbReference>
<dbReference type="InterPro" id="IPR025896">
    <property type="entry name" value="Spi_Prtas-inh"/>
</dbReference>
<dbReference type="Gene3D" id="3.90.70.50">
    <property type="entry name" value="Peptidase C10, streptopain"/>
    <property type="match status" value="1"/>
</dbReference>
<dbReference type="RefSeq" id="WP_311503639.1">
    <property type="nucleotide sequence ID" value="NZ_JAVRHK010000008.1"/>
</dbReference>
<dbReference type="InterPro" id="IPR038765">
    <property type="entry name" value="Papain-like_cys_pep_sf"/>
</dbReference>
<evidence type="ECO:0000313" key="3">
    <source>
        <dbReference type="Proteomes" id="UP001262582"/>
    </source>
</evidence>
<sequence>MEHFIDLEHAKEISKNFYKSDGKKSSNFINKKIEEHLVVNPDGKNPTSYIMNYEGGGFIIVSADDRTIPILAYSEKNKFPFNRNDTLPANLLNWLESIHILQ</sequence>
<evidence type="ECO:0000259" key="1">
    <source>
        <dbReference type="Pfam" id="PF13734"/>
    </source>
</evidence>
<proteinExistence type="predicted"/>